<dbReference type="Pfam" id="PF20167">
    <property type="entry name" value="Transposase_32"/>
    <property type="match status" value="1"/>
</dbReference>
<name>A0ABU6UV70_9FABA</name>
<proteinExistence type="predicted"/>
<organism evidence="2 3">
    <name type="scientific">Stylosanthes scabra</name>
    <dbReference type="NCBI Taxonomy" id="79078"/>
    <lineage>
        <taxon>Eukaryota</taxon>
        <taxon>Viridiplantae</taxon>
        <taxon>Streptophyta</taxon>
        <taxon>Embryophyta</taxon>
        <taxon>Tracheophyta</taxon>
        <taxon>Spermatophyta</taxon>
        <taxon>Magnoliopsida</taxon>
        <taxon>eudicotyledons</taxon>
        <taxon>Gunneridae</taxon>
        <taxon>Pentapetalae</taxon>
        <taxon>rosids</taxon>
        <taxon>fabids</taxon>
        <taxon>Fabales</taxon>
        <taxon>Fabaceae</taxon>
        <taxon>Papilionoideae</taxon>
        <taxon>50 kb inversion clade</taxon>
        <taxon>dalbergioids sensu lato</taxon>
        <taxon>Dalbergieae</taxon>
        <taxon>Pterocarpus clade</taxon>
        <taxon>Stylosanthes</taxon>
    </lineage>
</organism>
<protein>
    <recommendedName>
        <fullName evidence="1">Putative plant transposon protein domain-containing protein</fullName>
    </recommendedName>
</protein>
<dbReference type="EMBL" id="JASCZI010122185">
    <property type="protein sequence ID" value="MED6163868.1"/>
    <property type="molecule type" value="Genomic_DNA"/>
</dbReference>
<reference evidence="2 3" key="1">
    <citation type="journal article" date="2023" name="Plants (Basel)">
        <title>Bridging the Gap: Combining Genomics and Transcriptomics Approaches to Understand Stylosanthes scabra, an Orphan Legume from the Brazilian Caatinga.</title>
        <authorList>
            <person name="Ferreira-Neto J.R.C."/>
            <person name="da Silva M.D."/>
            <person name="Binneck E."/>
            <person name="de Melo N.F."/>
            <person name="da Silva R.H."/>
            <person name="de Melo A.L.T.M."/>
            <person name="Pandolfi V."/>
            <person name="Bustamante F.O."/>
            <person name="Brasileiro-Vidal A.C."/>
            <person name="Benko-Iseppon A.M."/>
        </authorList>
    </citation>
    <scope>NUCLEOTIDE SEQUENCE [LARGE SCALE GENOMIC DNA]</scope>
    <source>
        <tissue evidence="2">Leaves</tissue>
    </source>
</reference>
<evidence type="ECO:0000313" key="2">
    <source>
        <dbReference type="EMBL" id="MED6163868.1"/>
    </source>
</evidence>
<feature type="domain" description="Putative plant transposon protein" evidence="1">
    <location>
        <begin position="8"/>
        <end position="135"/>
    </location>
</feature>
<evidence type="ECO:0000259" key="1">
    <source>
        <dbReference type="Pfam" id="PF20167"/>
    </source>
</evidence>
<dbReference type="Proteomes" id="UP001341840">
    <property type="component" value="Unassembled WGS sequence"/>
</dbReference>
<dbReference type="InterPro" id="IPR046796">
    <property type="entry name" value="Transposase_32_dom"/>
</dbReference>
<comment type="caution">
    <text evidence="2">The sequence shown here is derived from an EMBL/GenBank/DDBJ whole genome shotgun (WGS) entry which is preliminary data.</text>
</comment>
<sequence length="222" mass="26114">MTEPIQAVSYTMMREFYANAWVMESKRHLPLPYTSMIRGKKIDFSPGEIHKVLNLHNKPLPNVASYHDRKNDNDLRMNNILRDLCVPGAQWVMHDDGRPHFLRRTDLQPMARGWYEFVTRSIMPTTNRSEVSNKRGIRSKLPFPGVIQRLCNEAKASIPEDTMIPVEPPINANVMERRFDAAQEENRKSFSDIHERMDKMDHQLNFLCNTNQFMNEDFLYPY</sequence>
<gene>
    <name evidence="2" type="ORF">PIB30_084159</name>
</gene>
<keyword evidence="3" id="KW-1185">Reference proteome</keyword>
<accession>A0ABU6UV70</accession>
<evidence type="ECO:0000313" key="3">
    <source>
        <dbReference type="Proteomes" id="UP001341840"/>
    </source>
</evidence>